<feature type="domain" description="Carrier" evidence="3">
    <location>
        <begin position="559"/>
        <end position="636"/>
    </location>
</feature>
<dbReference type="SUPFAM" id="SSF51735">
    <property type="entry name" value="NAD(P)-binding Rossmann-fold domains"/>
    <property type="match status" value="1"/>
</dbReference>
<dbReference type="PROSITE" id="PS50075">
    <property type="entry name" value="CARRIER"/>
    <property type="match status" value="1"/>
</dbReference>
<keyword evidence="2" id="KW-0597">Phosphoprotein</keyword>
<dbReference type="Pfam" id="PF23562">
    <property type="entry name" value="AMP-binding_C_3"/>
    <property type="match status" value="1"/>
</dbReference>
<dbReference type="Pfam" id="PF00501">
    <property type="entry name" value="AMP-binding"/>
    <property type="match status" value="1"/>
</dbReference>
<organism evidence="4 5">
    <name type="scientific">Neofusicoccum ribis</name>
    <dbReference type="NCBI Taxonomy" id="45134"/>
    <lineage>
        <taxon>Eukaryota</taxon>
        <taxon>Fungi</taxon>
        <taxon>Dikarya</taxon>
        <taxon>Ascomycota</taxon>
        <taxon>Pezizomycotina</taxon>
        <taxon>Dothideomycetes</taxon>
        <taxon>Dothideomycetes incertae sedis</taxon>
        <taxon>Botryosphaeriales</taxon>
        <taxon>Botryosphaeriaceae</taxon>
        <taxon>Neofusicoccum</taxon>
    </lineage>
</organism>
<evidence type="ECO:0000313" key="5">
    <source>
        <dbReference type="Proteomes" id="UP001521116"/>
    </source>
</evidence>
<dbReference type="InterPro" id="IPR000873">
    <property type="entry name" value="AMP-dep_synth/lig_dom"/>
</dbReference>
<dbReference type="InterPro" id="IPR009081">
    <property type="entry name" value="PP-bd_ACP"/>
</dbReference>
<evidence type="ECO:0000313" key="4">
    <source>
        <dbReference type="EMBL" id="KAL1631672.1"/>
    </source>
</evidence>
<dbReference type="InterPro" id="IPR036736">
    <property type="entry name" value="ACP-like_sf"/>
</dbReference>
<dbReference type="Pfam" id="PF07993">
    <property type="entry name" value="NAD_binding_4"/>
    <property type="match status" value="1"/>
</dbReference>
<dbReference type="Pfam" id="PF00550">
    <property type="entry name" value="PP-binding"/>
    <property type="match status" value="1"/>
</dbReference>
<dbReference type="InterPro" id="IPR013120">
    <property type="entry name" value="FAR_NAD-bd"/>
</dbReference>
<evidence type="ECO:0000256" key="2">
    <source>
        <dbReference type="ARBA" id="ARBA00022553"/>
    </source>
</evidence>
<dbReference type="SUPFAM" id="SSF47336">
    <property type="entry name" value="ACP-like"/>
    <property type="match status" value="1"/>
</dbReference>
<gene>
    <name evidence="4" type="ORF">SLS56_004346</name>
</gene>
<dbReference type="InterPro" id="IPR051414">
    <property type="entry name" value="Adenylate-forming_Reductase"/>
</dbReference>
<accession>A0ABR3SXE0</accession>
<dbReference type="EMBL" id="JAJVDC020000039">
    <property type="protein sequence ID" value="KAL1631672.1"/>
    <property type="molecule type" value="Genomic_DNA"/>
</dbReference>
<dbReference type="InterPro" id="IPR036291">
    <property type="entry name" value="NAD(P)-bd_dom_sf"/>
</dbReference>
<dbReference type="SUPFAM" id="SSF56801">
    <property type="entry name" value="Acetyl-CoA synthetase-like"/>
    <property type="match status" value="1"/>
</dbReference>
<evidence type="ECO:0000256" key="1">
    <source>
        <dbReference type="ARBA" id="ARBA00022450"/>
    </source>
</evidence>
<proteinExistence type="predicted"/>
<dbReference type="Gene3D" id="3.40.50.720">
    <property type="entry name" value="NAD(P)-binding Rossmann-like Domain"/>
    <property type="match status" value="1"/>
</dbReference>
<dbReference type="PANTHER" id="PTHR43439:SF2">
    <property type="entry name" value="ENZYME, PUTATIVE (JCVI)-RELATED"/>
    <property type="match status" value="1"/>
</dbReference>
<dbReference type="InterPro" id="IPR042099">
    <property type="entry name" value="ANL_N_sf"/>
</dbReference>
<sequence>MASSTSLDHVHIPHYIDDIAARTPSRPWVIVPQTPDVKREWRTITFGELAKAVDGASRWIESTIGVPENERETIAYMGLHDARYMVFMFALMKTNYRALFLSLRNSDAAQIHVMQRTDCSCYLYTDGIDSSLDVFARQPQEFRGFQIPGFDDLITLGEHGHFQSRGANGPEEKVVTMHSSGSTGMPKPIFVNNVWFTGVLRQKYLVPPPSRSNRAEGWLGPSVDGKPLITAAPMYHGMALLLFLRSLFTGPLVLLPAGVPLNSGIIMEALEMRLATCGMFPPSIIQELSATDRGLKAISTLDDIYYGGAPLSRSVGERVRGVTRISSIMGSVETSCIPALAPENALDWDYFDFHPDSGVVMEGAGEGLAELVIKPLGGDLWLQPVFSIFPGISEWRTSDLFEQHPDRPGLWRFRHRQDDVLVLNNGEKYDPIMFEKTVENHPLVKGALVVGHGKVQPGLIIEPDWTLVQGDDDRSLLQQLWPVVEEANSPDATQARIRKGMILFSSKEKPFCRTAKHSIAKRATLELYAPEIEALYSSDRVDEELSAQLGAVGKNPGRVEIRDLVRRALKLLLGDIPDGYSDDDDIFTLAVDSVLVLSFARALRHALQETSVALGSADVYANPTINKLSTVIHNKINGANEASEILQIPREQVMAQLVEEYTANLPQATHNPLPPPDCHTVILTGSTGSLGSYILETLLESPNIAKVYCLNRSKQAEERQKKTFASRGTRSDLSRATFLHADLSQPRFNLPEPTYDTLTATVTLFIHAAWAVDFNHPLTSFAPTHLAGIHHAATFALRAAHRCRLAFISSIAAVARHPSPAPEAVVPLTAAARQGYAESKLVAERILAAAGAPVTILRCGQLAGPRAGAGTWGRQEWLPSLVVSAAAMGLVPARLGAADALEWLPVDTAARAVVECALGAAGSGVDVVHVVSPRATSWSALLPVVREHWRRVRGVEVEVVGYDEWVEALKDVALTAEEVRLKPSVKMVEFYESMKVSFPALSTARAVACSKSLRESGPVDAALFEKWLKQWA</sequence>
<dbReference type="PANTHER" id="PTHR43439">
    <property type="entry name" value="PHENYLACETATE-COENZYME A LIGASE"/>
    <property type="match status" value="1"/>
</dbReference>
<comment type="caution">
    <text evidence="4">The sequence shown here is derived from an EMBL/GenBank/DDBJ whole genome shotgun (WGS) entry which is preliminary data.</text>
</comment>
<evidence type="ECO:0000259" key="3">
    <source>
        <dbReference type="PROSITE" id="PS50075"/>
    </source>
</evidence>
<dbReference type="Proteomes" id="UP001521116">
    <property type="component" value="Unassembled WGS sequence"/>
</dbReference>
<name>A0ABR3SXE0_9PEZI</name>
<dbReference type="Gene3D" id="1.10.1200.10">
    <property type="entry name" value="ACP-like"/>
    <property type="match status" value="1"/>
</dbReference>
<keyword evidence="5" id="KW-1185">Reference proteome</keyword>
<reference evidence="4 5" key="1">
    <citation type="submission" date="2024-02" db="EMBL/GenBank/DDBJ databases">
        <title>De novo assembly and annotation of 12 fungi associated with fruit tree decline syndrome in Ontario, Canada.</title>
        <authorList>
            <person name="Sulman M."/>
            <person name="Ellouze W."/>
            <person name="Ilyukhin E."/>
        </authorList>
    </citation>
    <scope>NUCLEOTIDE SEQUENCE [LARGE SCALE GENOMIC DNA]</scope>
    <source>
        <strain evidence="4 5">M1-105</strain>
    </source>
</reference>
<keyword evidence="1" id="KW-0596">Phosphopantetheine</keyword>
<protein>
    <submittedName>
        <fullName evidence="4">NRPS-like protein biosynthetic cluster</fullName>
    </submittedName>
</protein>
<dbReference type="Gene3D" id="3.40.50.12780">
    <property type="entry name" value="N-terminal domain of ligase-like"/>
    <property type="match status" value="1"/>
</dbReference>